<feature type="domain" description="Gfo/Idh/MocA-like oxidoreductase N-terminal" evidence="1">
    <location>
        <begin position="2"/>
        <end position="119"/>
    </location>
</feature>
<sequence length="329" mass="36819">MIRFATIGTNFITEWFLEAAKRCDAVEYLGAYSRSAEKARRFANAHGAPLAFDDLEELAAHPDIDAVYIASPNSFHYPQAARMLRHGKHVLCEKTITANYPELTELIAVAKEHHVVLMEAMRSVHTRGFAVLQNNLHKLGTIRRATFQYCQYSSRYDNYKKGIIENAFDPHYANGALMDIGVYCVHPLVKLFGMPLSIHADALILQNGIDGAGTILAKYPEMQAELLYSKITNSALPSQIQGENGSLLIEEIPNPHKLTIVYRDGTTEALLNEPEARDLLSELNVWAACIQSGKILHPNLACSEMELRILDEARKQQGIHFPSDEGRIF</sequence>
<reference evidence="3 4" key="1">
    <citation type="submission" date="2010-12" db="EMBL/GenBank/DDBJ databases">
        <title>Complete sequence of Ethanoligenens harbinense YUAN-3.</title>
        <authorList>
            <person name="Lucas S."/>
            <person name="Copeland A."/>
            <person name="Lapidus A."/>
            <person name="Cheng J.-F."/>
            <person name="Bruce D."/>
            <person name="Goodwin L."/>
            <person name="Pitluck S."/>
            <person name="Chertkov O."/>
            <person name="Misra M."/>
            <person name="Detter J.C."/>
            <person name="Han C."/>
            <person name="Tapia R."/>
            <person name="Land M."/>
            <person name="Hauser L."/>
            <person name="Jeffries C."/>
            <person name="Kyrpides N."/>
            <person name="Ivanova N."/>
            <person name="Mikhailova N."/>
            <person name="Wang A."/>
            <person name="Mouttaki H."/>
            <person name="He Z."/>
            <person name="Zhou J."/>
            <person name="Hemme C.L."/>
            <person name="Woyke T."/>
        </authorList>
    </citation>
    <scope>NUCLEOTIDE SEQUENCE [LARGE SCALE GENOMIC DNA]</scope>
    <source>
        <strain evidence="4">DSM 18485 / JCM 12961 / CGMCC 1.5033 / YUAN-3</strain>
    </source>
</reference>
<evidence type="ECO:0000259" key="1">
    <source>
        <dbReference type="Pfam" id="PF01408"/>
    </source>
</evidence>
<keyword evidence="4" id="KW-1185">Reference proteome</keyword>
<gene>
    <name evidence="3" type="ordered locus">Ethha_2274</name>
</gene>
<dbReference type="PANTHER" id="PTHR43054">
    <property type="match status" value="1"/>
</dbReference>
<dbReference type="PANTHER" id="PTHR43054:SF1">
    <property type="entry name" value="SCYLLO-INOSITOL 2-DEHYDROGENASE (NADP(+)) IOLU"/>
    <property type="match status" value="1"/>
</dbReference>
<dbReference type="KEGG" id="eha:Ethha_2274"/>
<dbReference type="Pfam" id="PF01408">
    <property type="entry name" value="GFO_IDH_MocA"/>
    <property type="match status" value="1"/>
</dbReference>
<dbReference type="SUPFAM" id="SSF55347">
    <property type="entry name" value="Glyceraldehyde-3-phosphate dehydrogenase-like, C-terminal domain"/>
    <property type="match status" value="1"/>
</dbReference>
<dbReference type="EMBL" id="CP002400">
    <property type="protein sequence ID" value="ADU27787.1"/>
    <property type="molecule type" value="Genomic_DNA"/>
</dbReference>
<feature type="domain" description="GFO/IDH/MocA-like oxidoreductase" evidence="2">
    <location>
        <begin position="138"/>
        <end position="247"/>
    </location>
</feature>
<dbReference type="Proteomes" id="UP000001551">
    <property type="component" value="Chromosome"/>
</dbReference>
<accession>E6U4I0</accession>
<dbReference type="RefSeq" id="WP_013486135.1">
    <property type="nucleotide sequence ID" value="NC_014828.1"/>
</dbReference>
<dbReference type="AlphaFoldDB" id="E6U4I0"/>
<dbReference type="Pfam" id="PF22725">
    <property type="entry name" value="GFO_IDH_MocA_C3"/>
    <property type="match status" value="1"/>
</dbReference>
<dbReference type="HOGENOM" id="CLU_023194_7_0_9"/>
<dbReference type="GO" id="GO:0000166">
    <property type="term" value="F:nucleotide binding"/>
    <property type="evidence" value="ECO:0007669"/>
    <property type="project" value="InterPro"/>
</dbReference>
<proteinExistence type="predicted"/>
<dbReference type="InterPro" id="IPR036291">
    <property type="entry name" value="NAD(P)-bd_dom_sf"/>
</dbReference>
<evidence type="ECO:0000313" key="3">
    <source>
        <dbReference type="EMBL" id="ADU27787.1"/>
    </source>
</evidence>
<protein>
    <submittedName>
        <fullName evidence="3">Oxidoreductase domain protein</fullName>
    </submittedName>
</protein>
<dbReference type="Gene3D" id="3.30.360.10">
    <property type="entry name" value="Dihydrodipicolinate Reductase, domain 2"/>
    <property type="match status" value="1"/>
</dbReference>
<dbReference type="SUPFAM" id="SSF51735">
    <property type="entry name" value="NAD(P)-binding Rossmann-fold domains"/>
    <property type="match status" value="1"/>
</dbReference>
<dbReference type="Gene3D" id="3.40.50.720">
    <property type="entry name" value="NAD(P)-binding Rossmann-like Domain"/>
    <property type="match status" value="1"/>
</dbReference>
<evidence type="ECO:0000259" key="2">
    <source>
        <dbReference type="Pfam" id="PF22725"/>
    </source>
</evidence>
<dbReference type="InterPro" id="IPR000683">
    <property type="entry name" value="Gfo/Idh/MocA-like_OxRdtase_N"/>
</dbReference>
<dbReference type="InterPro" id="IPR055170">
    <property type="entry name" value="GFO_IDH_MocA-like_dom"/>
</dbReference>
<name>E6U4I0_ETHHY</name>
<dbReference type="STRING" id="663278.Ethha_2274"/>
<evidence type="ECO:0000313" key="4">
    <source>
        <dbReference type="Proteomes" id="UP000001551"/>
    </source>
</evidence>
<dbReference type="eggNOG" id="COG0673">
    <property type="taxonomic scope" value="Bacteria"/>
</dbReference>
<organism evidence="3 4">
    <name type="scientific">Ethanoligenens harbinense (strain DSM 18485 / JCM 12961 / CGMCC 1.5033 / YUAN-3)</name>
    <dbReference type="NCBI Taxonomy" id="663278"/>
    <lineage>
        <taxon>Bacteria</taxon>
        <taxon>Bacillati</taxon>
        <taxon>Bacillota</taxon>
        <taxon>Clostridia</taxon>
        <taxon>Eubacteriales</taxon>
        <taxon>Oscillospiraceae</taxon>
        <taxon>Ethanoligenens</taxon>
    </lineage>
</organism>